<dbReference type="AlphaFoldDB" id="A0A7Y2KL78"/>
<evidence type="ECO:0000259" key="6">
    <source>
        <dbReference type="PROSITE" id="PS50109"/>
    </source>
</evidence>
<evidence type="ECO:0000256" key="3">
    <source>
        <dbReference type="ARBA" id="ARBA00022553"/>
    </source>
</evidence>
<dbReference type="InterPro" id="IPR003661">
    <property type="entry name" value="HisK_dim/P_dom"/>
</dbReference>
<proteinExistence type="predicted"/>
<feature type="domain" description="Response regulatory" evidence="7">
    <location>
        <begin position="462"/>
        <end position="579"/>
    </location>
</feature>
<feature type="region of interest" description="Disordered" evidence="5">
    <location>
        <begin position="1"/>
        <end position="64"/>
    </location>
</feature>
<dbReference type="SMART" id="SM00091">
    <property type="entry name" value="PAS"/>
    <property type="match status" value="1"/>
</dbReference>
<dbReference type="CDD" id="cd00082">
    <property type="entry name" value="HisKA"/>
    <property type="match status" value="1"/>
</dbReference>
<dbReference type="InterPro" id="IPR005467">
    <property type="entry name" value="His_kinase_dom"/>
</dbReference>
<evidence type="ECO:0000256" key="1">
    <source>
        <dbReference type="ARBA" id="ARBA00000085"/>
    </source>
</evidence>
<dbReference type="PANTHER" id="PTHR43065:SF42">
    <property type="entry name" value="TWO-COMPONENT SENSOR PPRA"/>
    <property type="match status" value="1"/>
</dbReference>
<dbReference type="SMART" id="SM00086">
    <property type="entry name" value="PAC"/>
    <property type="match status" value="1"/>
</dbReference>
<name>A0A7Y2KL78_SPHPI</name>
<dbReference type="InterPro" id="IPR001610">
    <property type="entry name" value="PAC"/>
</dbReference>
<dbReference type="Pfam" id="PF00512">
    <property type="entry name" value="HisKA"/>
    <property type="match status" value="1"/>
</dbReference>
<dbReference type="EMBL" id="JABEOU010000004">
    <property type="protein sequence ID" value="NNG56012.1"/>
    <property type="molecule type" value="Genomic_DNA"/>
</dbReference>
<evidence type="ECO:0000313" key="10">
    <source>
        <dbReference type="EMBL" id="NNG56012.1"/>
    </source>
</evidence>
<dbReference type="InterPro" id="IPR036890">
    <property type="entry name" value="HATPase_C_sf"/>
</dbReference>
<evidence type="ECO:0000259" key="8">
    <source>
        <dbReference type="PROSITE" id="PS50112"/>
    </source>
</evidence>
<accession>A0A7Y2KL78</accession>
<dbReference type="InterPro" id="IPR000014">
    <property type="entry name" value="PAS"/>
</dbReference>
<feature type="region of interest" description="Disordered" evidence="5">
    <location>
        <begin position="577"/>
        <end position="599"/>
    </location>
</feature>
<dbReference type="PROSITE" id="PS50113">
    <property type="entry name" value="PAC"/>
    <property type="match status" value="1"/>
</dbReference>
<dbReference type="NCBIfam" id="TIGR00229">
    <property type="entry name" value="sensory_box"/>
    <property type="match status" value="1"/>
</dbReference>
<dbReference type="GO" id="GO:0000155">
    <property type="term" value="F:phosphorelay sensor kinase activity"/>
    <property type="evidence" value="ECO:0007669"/>
    <property type="project" value="InterPro"/>
</dbReference>
<evidence type="ECO:0000259" key="9">
    <source>
        <dbReference type="PROSITE" id="PS50113"/>
    </source>
</evidence>
<comment type="caution">
    <text evidence="10">The sequence shown here is derived from an EMBL/GenBank/DDBJ whole genome shotgun (WGS) entry which is preliminary data.</text>
</comment>
<feature type="modified residue" description="4-aspartylphosphate" evidence="4">
    <location>
        <position position="513"/>
    </location>
</feature>
<dbReference type="PROSITE" id="PS50112">
    <property type="entry name" value="PAS"/>
    <property type="match status" value="1"/>
</dbReference>
<dbReference type="CDD" id="cd00130">
    <property type="entry name" value="PAS"/>
    <property type="match status" value="1"/>
</dbReference>
<dbReference type="SMART" id="SM00387">
    <property type="entry name" value="HATPase_c"/>
    <property type="match status" value="1"/>
</dbReference>
<evidence type="ECO:0000256" key="4">
    <source>
        <dbReference type="PROSITE-ProRule" id="PRU00169"/>
    </source>
</evidence>
<dbReference type="PRINTS" id="PR00344">
    <property type="entry name" value="BCTRLSENSOR"/>
</dbReference>
<dbReference type="InterPro" id="IPR004358">
    <property type="entry name" value="Sig_transdc_His_kin-like_C"/>
</dbReference>
<dbReference type="SUPFAM" id="SSF52172">
    <property type="entry name" value="CheY-like"/>
    <property type="match status" value="1"/>
</dbReference>
<dbReference type="RefSeq" id="WP_170170564.1">
    <property type="nucleotide sequence ID" value="NZ_JABEOU010000004.1"/>
</dbReference>
<feature type="compositionally biased region" description="Basic and acidic residues" evidence="5">
    <location>
        <begin position="19"/>
        <end position="28"/>
    </location>
</feature>
<evidence type="ECO:0000256" key="5">
    <source>
        <dbReference type="SAM" id="MobiDB-lite"/>
    </source>
</evidence>
<dbReference type="NCBIfam" id="NF010076">
    <property type="entry name" value="PRK13557.1"/>
    <property type="match status" value="1"/>
</dbReference>
<dbReference type="Gene3D" id="3.30.565.10">
    <property type="entry name" value="Histidine kinase-like ATPase, C-terminal domain"/>
    <property type="match status" value="1"/>
</dbReference>
<comment type="catalytic activity">
    <reaction evidence="1">
        <text>ATP + protein L-histidine = ADP + protein N-phospho-L-histidine.</text>
        <dbReference type="EC" id="2.7.13.3"/>
    </reaction>
</comment>
<dbReference type="InterPro" id="IPR035965">
    <property type="entry name" value="PAS-like_dom_sf"/>
</dbReference>
<gene>
    <name evidence="10" type="ORF">HKX06_01210</name>
</gene>
<dbReference type="SUPFAM" id="SSF55785">
    <property type="entry name" value="PYP-like sensor domain (PAS domain)"/>
    <property type="match status" value="1"/>
</dbReference>
<feature type="domain" description="PAC" evidence="9">
    <location>
        <begin position="144"/>
        <end position="198"/>
    </location>
</feature>
<dbReference type="EC" id="2.7.13.3" evidence="2"/>
<dbReference type="SUPFAM" id="SSF55874">
    <property type="entry name" value="ATPase domain of HSP90 chaperone/DNA topoisomerase II/histidine kinase"/>
    <property type="match status" value="1"/>
</dbReference>
<evidence type="ECO:0000313" key="11">
    <source>
        <dbReference type="Proteomes" id="UP000550136"/>
    </source>
</evidence>
<dbReference type="Gene3D" id="1.10.287.130">
    <property type="match status" value="1"/>
</dbReference>
<protein>
    <recommendedName>
        <fullName evidence="2">histidine kinase</fullName>
        <ecNumber evidence="2">2.7.13.3</ecNumber>
    </recommendedName>
</protein>
<dbReference type="Proteomes" id="UP000550136">
    <property type="component" value="Unassembled WGS sequence"/>
</dbReference>
<feature type="domain" description="PAS" evidence="8">
    <location>
        <begin position="77"/>
        <end position="143"/>
    </location>
</feature>
<keyword evidence="3 4" id="KW-0597">Phosphoprotein</keyword>
<dbReference type="InterPro" id="IPR036097">
    <property type="entry name" value="HisK_dim/P_sf"/>
</dbReference>
<dbReference type="Pfam" id="PF00072">
    <property type="entry name" value="Response_reg"/>
    <property type="match status" value="1"/>
</dbReference>
<dbReference type="Gene3D" id="3.40.50.2300">
    <property type="match status" value="1"/>
</dbReference>
<dbReference type="InterPro" id="IPR001789">
    <property type="entry name" value="Sig_transdc_resp-reg_receiver"/>
</dbReference>
<dbReference type="Gene3D" id="3.30.450.20">
    <property type="entry name" value="PAS domain"/>
    <property type="match status" value="1"/>
</dbReference>
<dbReference type="PROSITE" id="PS50110">
    <property type="entry name" value="RESPONSE_REGULATORY"/>
    <property type="match status" value="1"/>
</dbReference>
<dbReference type="PANTHER" id="PTHR43065">
    <property type="entry name" value="SENSOR HISTIDINE KINASE"/>
    <property type="match status" value="1"/>
</dbReference>
<feature type="domain" description="Histidine kinase" evidence="6">
    <location>
        <begin position="211"/>
        <end position="431"/>
    </location>
</feature>
<dbReference type="Pfam" id="PF13426">
    <property type="entry name" value="PAS_9"/>
    <property type="match status" value="1"/>
</dbReference>
<evidence type="ECO:0000256" key="2">
    <source>
        <dbReference type="ARBA" id="ARBA00012438"/>
    </source>
</evidence>
<dbReference type="Pfam" id="PF02518">
    <property type="entry name" value="HATPase_c"/>
    <property type="match status" value="1"/>
</dbReference>
<dbReference type="SMART" id="SM00448">
    <property type="entry name" value="REC"/>
    <property type="match status" value="1"/>
</dbReference>
<dbReference type="SMART" id="SM00388">
    <property type="entry name" value="HisKA"/>
    <property type="match status" value="1"/>
</dbReference>
<evidence type="ECO:0000259" key="7">
    <source>
        <dbReference type="PROSITE" id="PS50110"/>
    </source>
</evidence>
<dbReference type="SUPFAM" id="SSF47384">
    <property type="entry name" value="Homodimeric domain of signal transducing histidine kinase"/>
    <property type="match status" value="1"/>
</dbReference>
<dbReference type="InterPro" id="IPR000700">
    <property type="entry name" value="PAS-assoc_C"/>
</dbReference>
<dbReference type="InterPro" id="IPR003594">
    <property type="entry name" value="HATPase_dom"/>
</dbReference>
<organism evidence="10 11">
    <name type="scientific">Sphingomonas paucimobilis</name>
    <name type="common">Pseudomonas paucimobilis</name>
    <dbReference type="NCBI Taxonomy" id="13689"/>
    <lineage>
        <taxon>Bacteria</taxon>
        <taxon>Pseudomonadati</taxon>
        <taxon>Pseudomonadota</taxon>
        <taxon>Alphaproteobacteria</taxon>
        <taxon>Sphingomonadales</taxon>
        <taxon>Sphingomonadaceae</taxon>
        <taxon>Sphingomonas</taxon>
    </lineage>
</organism>
<reference evidence="10 11" key="1">
    <citation type="submission" date="2020-05" db="EMBL/GenBank/DDBJ databases">
        <title>Draft Genome Sequences of Sphingomonas sp. Isolated from the International Space Station.</title>
        <authorList>
            <person name="Bijlani S."/>
            <person name="Singh N.K."/>
            <person name="Mason C.E."/>
            <person name="Wang C.C."/>
            <person name="Venkateswaran K."/>
        </authorList>
    </citation>
    <scope>NUCLEOTIDE SEQUENCE [LARGE SCALE GENOMIC DNA]</scope>
    <source>
        <strain evidence="10 11">FKI-L5-BR-P1</strain>
    </source>
</reference>
<dbReference type="PROSITE" id="PS50109">
    <property type="entry name" value="HIS_KIN"/>
    <property type="match status" value="1"/>
</dbReference>
<dbReference type="InterPro" id="IPR011006">
    <property type="entry name" value="CheY-like_superfamily"/>
</dbReference>
<sequence>MMDEHGQAADQDPNDAEQGEDHREDGGSEGRVTGVPAGDTLADASYNPSGGHQSRHWRESTITDDDLSDRGGVFFAAVEMTRMPMILTDPRQADNPIVFANKAFLDLTGYEEHEIVGRNCRFLQGPHTDREHVAQLREAVAANQPISLEILNYKRDGTPFWNAVFIGPVTNTKGELLYFFASQLDVTRRREAQEGHRQAQKMEAVGQLTAGLAHDFNNLLQVVAGNQELLLREIEAPKSRRRLENAQAATEKASRLTRQLLAFARKTRLDPKPVDLSQAVMSFSDLLHASAGANIDIQMNLRSRLPACLVDVAHLETALLNIIVNARDAMPRGGTITVSTGKLHLNGDAAARELPSGDYVTLSVSDEGEGMSPDLIARAIEPFFTTKEVGRGTGLGLPQVHGFLQQSRGRLEIQSEVGRGTTIQMILPVHEGETLAEPQPLASQTLAGQADVTEPARGSGEVILVVEDSEDVRALAREHLIDLGYKVVTAVDGDDALVVLERIERKIDLLFTDLIMPGSVDGLALAEEVRRRVPHVPVLLTTGYNEELARKGGPAASGADVLGKPYRRAELADRVSSALRSAGNDNPRRKRSDFGAAQA</sequence>